<dbReference type="AlphaFoldDB" id="A0A2Z5A8W7"/>
<evidence type="ECO:0000256" key="3">
    <source>
        <dbReference type="ARBA" id="ARBA00022670"/>
    </source>
</evidence>
<evidence type="ECO:0000256" key="2">
    <source>
        <dbReference type="ARBA" id="ARBA00022645"/>
    </source>
</evidence>
<protein>
    <submittedName>
        <fullName evidence="9">LD-carboxypeptidase</fullName>
    </submittedName>
</protein>
<evidence type="ECO:0000256" key="6">
    <source>
        <dbReference type="PIRSR" id="PIRSR028757-1"/>
    </source>
</evidence>
<dbReference type="Pfam" id="PF17676">
    <property type="entry name" value="Peptidase_S66C"/>
    <property type="match status" value="1"/>
</dbReference>
<dbReference type="InterPro" id="IPR027478">
    <property type="entry name" value="LdcA_N"/>
</dbReference>
<dbReference type="SUPFAM" id="SSF52317">
    <property type="entry name" value="Class I glutamine amidotransferase-like"/>
    <property type="match status" value="1"/>
</dbReference>
<dbReference type="InterPro" id="IPR003507">
    <property type="entry name" value="S66_fam"/>
</dbReference>
<dbReference type="GO" id="GO:0008236">
    <property type="term" value="F:serine-type peptidase activity"/>
    <property type="evidence" value="ECO:0007669"/>
    <property type="project" value="UniProtKB-KW"/>
</dbReference>
<dbReference type="Gene3D" id="3.40.50.10740">
    <property type="entry name" value="Class I glutamine amidotransferase-like"/>
    <property type="match status" value="1"/>
</dbReference>
<evidence type="ECO:0000256" key="1">
    <source>
        <dbReference type="ARBA" id="ARBA00010233"/>
    </source>
</evidence>
<name>A0A2Z5A8W7_9PSED</name>
<dbReference type="CDD" id="cd07025">
    <property type="entry name" value="Peptidase_S66"/>
    <property type="match status" value="1"/>
</dbReference>
<dbReference type="GO" id="GO:0006508">
    <property type="term" value="P:proteolysis"/>
    <property type="evidence" value="ECO:0007669"/>
    <property type="project" value="UniProtKB-KW"/>
</dbReference>
<keyword evidence="2 9" id="KW-0121">Carboxypeptidase</keyword>
<evidence type="ECO:0000259" key="8">
    <source>
        <dbReference type="Pfam" id="PF17676"/>
    </source>
</evidence>
<dbReference type="STRING" id="47885.APT59_08410"/>
<dbReference type="Proteomes" id="UP000250579">
    <property type="component" value="Chromosome"/>
</dbReference>
<evidence type="ECO:0000313" key="10">
    <source>
        <dbReference type="Proteomes" id="UP000250579"/>
    </source>
</evidence>
<reference evidence="9 10" key="1">
    <citation type="submission" date="2017-06" db="EMBL/GenBank/DDBJ databases">
        <title>Evolution towards high GC content and high-temperature stress adaptation in endophytic Pseudomonas oryzihabitans impacted its plant-growth promoting traits.</title>
        <authorList>
            <person name="Nascimento F.X."/>
        </authorList>
    </citation>
    <scope>NUCLEOTIDE SEQUENCE [LARGE SCALE GENOMIC DNA]</scope>
    <source>
        <strain evidence="9 10">MS8</strain>
    </source>
</reference>
<dbReference type="SUPFAM" id="SSF141986">
    <property type="entry name" value="LD-carboxypeptidase A C-terminal domain-like"/>
    <property type="match status" value="1"/>
</dbReference>
<evidence type="ECO:0000313" key="9">
    <source>
        <dbReference type="EMBL" id="AXA66482.1"/>
    </source>
</evidence>
<comment type="similarity">
    <text evidence="1">Belongs to the peptidase S66 family.</text>
</comment>
<keyword evidence="5" id="KW-0720">Serine protease</keyword>
<gene>
    <name evidence="9" type="ORF">CE139_11830</name>
</gene>
<evidence type="ECO:0000259" key="7">
    <source>
        <dbReference type="Pfam" id="PF02016"/>
    </source>
</evidence>
<feature type="active site" description="Charge relay system" evidence="6">
    <location>
        <position position="273"/>
    </location>
</feature>
<evidence type="ECO:0000256" key="4">
    <source>
        <dbReference type="ARBA" id="ARBA00022801"/>
    </source>
</evidence>
<dbReference type="RefSeq" id="WP_187978984.1">
    <property type="nucleotide sequence ID" value="NZ_CP017024.1"/>
</dbReference>
<dbReference type="Pfam" id="PF02016">
    <property type="entry name" value="Peptidase_S66"/>
    <property type="match status" value="1"/>
</dbReference>
<feature type="domain" description="LD-carboxypeptidase C-terminal" evidence="8">
    <location>
        <begin position="174"/>
        <end position="288"/>
    </location>
</feature>
<dbReference type="PIRSF" id="PIRSF028757">
    <property type="entry name" value="LD-carboxypeptidase"/>
    <property type="match status" value="1"/>
</dbReference>
<organism evidence="9 10">
    <name type="scientific">Pseudomonas oryzihabitans</name>
    <dbReference type="NCBI Taxonomy" id="47885"/>
    <lineage>
        <taxon>Bacteria</taxon>
        <taxon>Pseudomonadati</taxon>
        <taxon>Pseudomonadota</taxon>
        <taxon>Gammaproteobacteria</taxon>
        <taxon>Pseudomonadales</taxon>
        <taxon>Pseudomonadaceae</taxon>
        <taxon>Pseudomonas</taxon>
    </lineage>
</organism>
<accession>A0A2Z5A8W7</accession>
<dbReference type="InterPro" id="IPR027461">
    <property type="entry name" value="Carboxypeptidase_A_C_sf"/>
</dbReference>
<feature type="active site" description="Charge relay system" evidence="6">
    <location>
        <position position="205"/>
    </location>
</feature>
<dbReference type="PANTHER" id="PTHR30237:SF2">
    <property type="entry name" value="MUREIN TETRAPEPTIDE CARBOXYPEPTIDASE"/>
    <property type="match status" value="1"/>
</dbReference>
<dbReference type="InterPro" id="IPR029062">
    <property type="entry name" value="Class_I_gatase-like"/>
</dbReference>
<keyword evidence="3" id="KW-0645">Protease</keyword>
<feature type="domain" description="LD-carboxypeptidase N-terminal" evidence="7">
    <location>
        <begin position="7"/>
        <end position="123"/>
    </location>
</feature>
<dbReference type="GO" id="GO:0004180">
    <property type="term" value="F:carboxypeptidase activity"/>
    <property type="evidence" value="ECO:0007669"/>
    <property type="project" value="UniProtKB-KW"/>
</dbReference>
<dbReference type="PANTHER" id="PTHR30237">
    <property type="entry name" value="MURAMOYLTETRAPEPTIDE CARBOXYPEPTIDASE"/>
    <property type="match status" value="1"/>
</dbReference>
<sequence>MNPVRRVALVSPAGAVKEALVTAAIKQLQAAGIEAVLGEQALRRHRYLAGTAEERAADLHWAFSQADVDAVWCLRGGYGSAQLLPWLDWSRLSSSKGRPLIGYSDLTVLLEAFHRRGLTAIHGPGALDWGRRDEDPATQAARTRSLDSVLELCAGSRPAWQLERLAGPAQVPAGELIGGNLTTLASVVGTAAALRPHDGAILMLEDVGEPYYRLERSLCQLLGNLTEHRIGAVCLGTFTDCPPRNVEQSLEEIFAEWLAPRGIALYRGLPSGHGPENQAWPYGARVRLEAGRLQVLQA</sequence>
<evidence type="ECO:0000256" key="5">
    <source>
        <dbReference type="ARBA" id="ARBA00022825"/>
    </source>
</evidence>
<dbReference type="EMBL" id="CP022198">
    <property type="protein sequence ID" value="AXA66482.1"/>
    <property type="molecule type" value="Genomic_DNA"/>
</dbReference>
<dbReference type="Gene3D" id="3.50.30.60">
    <property type="entry name" value="LD-carboxypeptidase A C-terminal domain-like"/>
    <property type="match status" value="1"/>
</dbReference>
<feature type="active site" description="Nucleophile" evidence="6">
    <location>
        <position position="104"/>
    </location>
</feature>
<proteinExistence type="inferred from homology"/>
<dbReference type="InterPro" id="IPR040921">
    <property type="entry name" value="Peptidase_S66C"/>
</dbReference>
<keyword evidence="4" id="KW-0378">Hydrolase</keyword>
<dbReference type="InterPro" id="IPR040449">
    <property type="entry name" value="Peptidase_S66_N"/>
</dbReference>